<dbReference type="Pfam" id="PF04397">
    <property type="entry name" value="LytTR"/>
    <property type="match status" value="1"/>
</dbReference>
<organism evidence="6 7">
    <name type="scientific">Candidatus Borkfalkia faecavium</name>
    <dbReference type="NCBI Taxonomy" id="2838508"/>
    <lineage>
        <taxon>Bacteria</taxon>
        <taxon>Bacillati</taxon>
        <taxon>Bacillota</taxon>
        <taxon>Clostridia</taxon>
        <taxon>Christensenellales</taxon>
        <taxon>Christensenellaceae</taxon>
        <taxon>Candidatus Borkfalkia</taxon>
    </lineage>
</organism>
<dbReference type="InterPro" id="IPR046947">
    <property type="entry name" value="LytR-like"/>
</dbReference>
<dbReference type="SMART" id="SM00850">
    <property type="entry name" value="LytTR"/>
    <property type="match status" value="1"/>
</dbReference>
<evidence type="ECO:0000313" key="6">
    <source>
        <dbReference type="EMBL" id="HIX50581.1"/>
    </source>
</evidence>
<dbReference type="AlphaFoldDB" id="A0A9D1W162"/>
<dbReference type="EMBL" id="DXEW01000025">
    <property type="protein sequence ID" value="HIX50581.1"/>
    <property type="molecule type" value="Genomic_DNA"/>
</dbReference>
<protein>
    <recommendedName>
        <fullName evidence="1">Stage 0 sporulation protein A homolog</fullName>
    </recommendedName>
</protein>
<reference evidence="6" key="1">
    <citation type="journal article" date="2021" name="PeerJ">
        <title>Extensive microbial diversity within the chicken gut microbiome revealed by metagenomics and culture.</title>
        <authorList>
            <person name="Gilroy R."/>
            <person name="Ravi A."/>
            <person name="Getino M."/>
            <person name="Pursley I."/>
            <person name="Horton D.L."/>
            <person name="Alikhan N.F."/>
            <person name="Baker D."/>
            <person name="Gharbi K."/>
            <person name="Hall N."/>
            <person name="Watson M."/>
            <person name="Adriaenssens E.M."/>
            <person name="Foster-Nyarko E."/>
            <person name="Jarju S."/>
            <person name="Secka A."/>
            <person name="Antonio M."/>
            <person name="Oren A."/>
            <person name="Chaudhuri R.R."/>
            <person name="La Ragione R."/>
            <person name="Hildebrand F."/>
            <person name="Pallen M.J."/>
        </authorList>
    </citation>
    <scope>NUCLEOTIDE SEQUENCE</scope>
    <source>
        <strain evidence="6">2189</strain>
    </source>
</reference>
<dbReference type="InterPro" id="IPR011006">
    <property type="entry name" value="CheY-like_superfamily"/>
</dbReference>
<comment type="function">
    <text evidence="2">May play the central regulatory role in sporulation. It may be an element of the effector pathway responsible for the activation of sporulation genes in response to nutritional stress. Spo0A may act in concert with spo0H (a sigma factor) to control the expression of some genes that are critical to the sporulation process.</text>
</comment>
<keyword evidence="6" id="KW-0238">DNA-binding</keyword>
<dbReference type="Gene3D" id="2.40.50.1020">
    <property type="entry name" value="LytTr DNA-binding domain"/>
    <property type="match status" value="1"/>
</dbReference>
<dbReference type="PROSITE" id="PS50110">
    <property type="entry name" value="RESPONSE_REGULATORY"/>
    <property type="match status" value="1"/>
</dbReference>
<comment type="caution">
    <text evidence="6">The sequence shown here is derived from an EMBL/GenBank/DDBJ whole genome shotgun (WGS) entry which is preliminary data.</text>
</comment>
<dbReference type="PANTHER" id="PTHR37299:SF1">
    <property type="entry name" value="STAGE 0 SPORULATION PROTEIN A HOMOLOG"/>
    <property type="match status" value="1"/>
</dbReference>
<feature type="domain" description="Response regulatory" evidence="4">
    <location>
        <begin position="3"/>
        <end position="120"/>
    </location>
</feature>
<dbReference type="InterPro" id="IPR007492">
    <property type="entry name" value="LytTR_DNA-bd_dom"/>
</dbReference>
<sequence length="238" mass="27217">MLNIAIVENEKEQSEQLRQYAERYAYEHGGRCRVTQYENGLDFISEYKGGFDAVFMDIKMPLMDGMEAAEKLRKVDQDVSLIFVTNMAQLAIRGYKVSAKAFIVKPVAYFDFALELDKIRKEAERRGVSGLWVNAGGAMRKVAFADIRYIEVAAHDICIHTKGEKLTFRGSLKHIEEKLPQDLFSRCNSCYIVNLSYMYEVREDVAVLEDGTELRISRPRRKQFLSSLADYIAGANVK</sequence>
<evidence type="ECO:0000259" key="4">
    <source>
        <dbReference type="PROSITE" id="PS50110"/>
    </source>
</evidence>
<evidence type="ECO:0000259" key="5">
    <source>
        <dbReference type="PROSITE" id="PS50930"/>
    </source>
</evidence>
<evidence type="ECO:0000256" key="1">
    <source>
        <dbReference type="ARBA" id="ARBA00018672"/>
    </source>
</evidence>
<dbReference type="InterPro" id="IPR001789">
    <property type="entry name" value="Sig_transdc_resp-reg_receiver"/>
</dbReference>
<evidence type="ECO:0000256" key="3">
    <source>
        <dbReference type="PROSITE-ProRule" id="PRU00169"/>
    </source>
</evidence>
<proteinExistence type="predicted"/>
<dbReference type="GO" id="GO:0003677">
    <property type="term" value="F:DNA binding"/>
    <property type="evidence" value="ECO:0007669"/>
    <property type="project" value="UniProtKB-KW"/>
</dbReference>
<dbReference type="PANTHER" id="PTHR37299">
    <property type="entry name" value="TRANSCRIPTIONAL REGULATOR-RELATED"/>
    <property type="match status" value="1"/>
</dbReference>
<dbReference type="PROSITE" id="PS50930">
    <property type="entry name" value="HTH_LYTTR"/>
    <property type="match status" value="1"/>
</dbReference>
<dbReference type="GO" id="GO:0000156">
    <property type="term" value="F:phosphorelay response regulator activity"/>
    <property type="evidence" value="ECO:0007669"/>
    <property type="project" value="InterPro"/>
</dbReference>
<dbReference type="Proteomes" id="UP000886847">
    <property type="component" value="Unassembled WGS sequence"/>
</dbReference>
<feature type="modified residue" description="4-aspartylphosphate" evidence="3">
    <location>
        <position position="57"/>
    </location>
</feature>
<evidence type="ECO:0000256" key="2">
    <source>
        <dbReference type="ARBA" id="ARBA00024867"/>
    </source>
</evidence>
<feature type="domain" description="HTH LytTR-type" evidence="5">
    <location>
        <begin position="131"/>
        <end position="230"/>
    </location>
</feature>
<keyword evidence="3" id="KW-0597">Phosphoprotein</keyword>
<dbReference type="SUPFAM" id="SSF52172">
    <property type="entry name" value="CheY-like"/>
    <property type="match status" value="1"/>
</dbReference>
<name>A0A9D1W162_9FIRM</name>
<accession>A0A9D1W162</accession>
<dbReference type="SMART" id="SM00448">
    <property type="entry name" value="REC"/>
    <property type="match status" value="1"/>
</dbReference>
<dbReference type="Pfam" id="PF00072">
    <property type="entry name" value="Response_reg"/>
    <property type="match status" value="1"/>
</dbReference>
<reference evidence="6" key="2">
    <citation type="submission" date="2021-04" db="EMBL/GenBank/DDBJ databases">
        <authorList>
            <person name="Gilroy R."/>
        </authorList>
    </citation>
    <scope>NUCLEOTIDE SEQUENCE</scope>
    <source>
        <strain evidence="6">2189</strain>
    </source>
</reference>
<dbReference type="CDD" id="cd00156">
    <property type="entry name" value="REC"/>
    <property type="match status" value="1"/>
</dbReference>
<dbReference type="Gene3D" id="3.40.50.2300">
    <property type="match status" value="1"/>
</dbReference>
<gene>
    <name evidence="6" type="ORF">H9851_04800</name>
</gene>
<evidence type="ECO:0000313" key="7">
    <source>
        <dbReference type="Proteomes" id="UP000886847"/>
    </source>
</evidence>